<dbReference type="GO" id="GO:0032502">
    <property type="term" value="P:developmental process"/>
    <property type="evidence" value="ECO:0007669"/>
    <property type="project" value="UniProtKB-ARBA"/>
</dbReference>
<evidence type="ECO:0000256" key="5">
    <source>
        <dbReference type="ARBA" id="ARBA00022912"/>
    </source>
</evidence>
<name>A0AAW1KP56_POPJA</name>
<dbReference type="EC" id="3.1.3.48" evidence="2"/>
<dbReference type="FunFam" id="3.40.250.10:FF:000036">
    <property type="entry name" value="M-phase inducer phosphatase"/>
    <property type="match status" value="1"/>
</dbReference>
<evidence type="ECO:0000256" key="4">
    <source>
        <dbReference type="ARBA" id="ARBA00022801"/>
    </source>
</evidence>
<dbReference type="GO" id="GO:0010971">
    <property type="term" value="P:positive regulation of G2/M transition of mitotic cell cycle"/>
    <property type="evidence" value="ECO:0007669"/>
    <property type="project" value="TreeGrafter"/>
</dbReference>
<dbReference type="PANTHER" id="PTHR10828">
    <property type="entry name" value="M-PHASE INDUCER PHOSPHATASE DUAL SPECIFICITY PHOSPHATASE CDC25"/>
    <property type="match status" value="1"/>
</dbReference>
<keyword evidence="3" id="KW-0132">Cell division</keyword>
<feature type="region of interest" description="Disordered" evidence="8">
    <location>
        <begin position="190"/>
        <end position="211"/>
    </location>
</feature>
<dbReference type="InterPro" id="IPR000751">
    <property type="entry name" value="MPI_Phosphatase"/>
</dbReference>
<keyword evidence="11" id="KW-1185">Reference proteome</keyword>
<dbReference type="GO" id="GO:0010256">
    <property type="term" value="P:endomembrane system organization"/>
    <property type="evidence" value="ECO:0007669"/>
    <property type="project" value="UniProtKB-ARBA"/>
</dbReference>
<keyword evidence="4" id="KW-0378">Hydrolase</keyword>
<dbReference type="GO" id="GO:0005737">
    <property type="term" value="C:cytoplasm"/>
    <property type="evidence" value="ECO:0007669"/>
    <property type="project" value="TreeGrafter"/>
</dbReference>
<evidence type="ECO:0000313" key="11">
    <source>
        <dbReference type="Proteomes" id="UP001458880"/>
    </source>
</evidence>
<evidence type="ECO:0000256" key="7">
    <source>
        <dbReference type="ARBA" id="ARBA00051722"/>
    </source>
</evidence>
<dbReference type="GO" id="GO:0110032">
    <property type="term" value="P:positive regulation of G2/MI transition of meiotic cell cycle"/>
    <property type="evidence" value="ECO:0007669"/>
    <property type="project" value="TreeGrafter"/>
</dbReference>
<dbReference type="GO" id="GO:0009794">
    <property type="term" value="P:regulation of mitotic cell cycle, embryonic"/>
    <property type="evidence" value="ECO:0007669"/>
    <property type="project" value="UniProtKB-ARBA"/>
</dbReference>
<gene>
    <name evidence="10" type="ORF">QE152_g19345</name>
</gene>
<evidence type="ECO:0000256" key="8">
    <source>
        <dbReference type="SAM" id="MobiDB-lite"/>
    </source>
</evidence>
<dbReference type="CDD" id="cd01530">
    <property type="entry name" value="Cdc25"/>
    <property type="match status" value="1"/>
</dbReference>
<dbReference type="SMART" id="SM00450">
    <property type="entry name" value="RHOD"/>
    <property type="match status" value="1"/>
</dbReference>
<dbReference type="InterPro" id="IPR036873">
    <property type="entry name" value="Rhodanese-like_dom_sf"/>
</dbReference>
<dbReference type="AlphaFoldDB" id="A0AAW1KP56"/>
<keyword evidence="6" id="KW-0131">Cell cycle</keyword>
<proteinExistence type="inferred from homology"/>
<feature type="domain" description="Rhodanese" evidence="9">
    <location>
        <begin position="283"/>
        <end position="398"/>
    </location>
</feature>
<dbReference type="GO" id="GO:0051301">
    <property type="term" value="P:cell division"/>
    <property type="evidence" value="ECO:0007669"/>
    <property type="project" value="UniProtKB-KW"/>
</dbReference>
<dbReference type="InterPro" id="IPR001763">
    <property type="entry name" value="Rhodanese-like_dom"/>
</dbReference>
<evidence type="ECO:0000256" key="1">
    <source>
        <dbReference type="ARBA" id="ARBA00011065"/>
    </source>
</evidence>
<evidence type="ECO:0000256" key="2">
    <source>
        <dbReference type="ARBA" id="ARBA00013064"/>
    </source>
</evidence>
<comment type="caution">
    <text evidence="10">The sequence shown here is derived from an EMBL/GenBank/DDBJ whole genome shotgun (WGS) entry which is preliminary data.</text>
</comment>
<comment type="catalytic activity">
    <reaction evidence="7">
        <text>O-phospho-L-tyrosyl-[protein] + H2O = L-tyrosyl-[protein] + phosphate</text>
        <dbReference type="Rhea" id="RHEA:10684"/>
        <dbReference type="Rhea" id="RHEA-COMP:10136"/>
        <dbReference type="Rhea" id="RHEA-COMP:20101"/>
        <dbReference type="ChEBI" id="CHEBI:15377"/>
        <dbReference type="ChEBI" id="CHEBI:43474"/>
        <dbReference type="ChEBI" id="CHEBI:46858"/>
        <dbReference type="ChEBI" id="CHEBI:61978"/>
        <dbReference type="EC" id="3.1.3.48"/>
    </reaction>
</comment>
<accession>A0AAW1KP56</accession>
<keyword evidence="5" id="KW-0904">Protein phosphatase</keyword>
<evidence type="ECO:0000313" key="10">
    <source>
        <dbReference type="EMBL" id="KAK9723174.1"/>
    </source>
</evidence>
<feature type="region of interest" description="Disordered" evidence="8">
    <location>
        <begin position="422"/>
        <end position="442"/>
    </location>
</feature>
<dbReference type="PANTHER" id="PTHR10828:SF76">
    <property type="entry name" value="M-PHASE INDUCER PHOSPHATASE"/>
    <property type="match status" value="1"/>
</dbReference>
<dbReference type="GO" id="GO:0005634">
    <property type="term" value="C:nucleus"/>
    <property type="evidence" value="ECO:0007669"/>
    <property type="project" value="TreeGrafter"/>
</dbReference>
<dbReference type="GO" id="GO:0004725">
    <property type="term" value="F:protein tyrosine phosphatase activity"/>
    <property type="evidence" value="ECO:0007669"/>
    <property type="project" value="UniProtKB-EC"/>
</dbReference>
<reference evidence="10 11" key="1">
    <citation type="journal article" date="2024" name="BMC Genomics">
        <title>De novo assembly and annotation of Popillia japonica's genome with initial clues to its potential as an invasive pest.</title>
        <authorList>
            <person name="Cucini C."/>
            <person name="Boschi S."/>
            <person name="Funari R."/>
            <person name="Cardaioli E."/>
            <person name="Iannotti N."/>
            <person name="Marturano G."/>
            <person name="Paoli F."/>
            <person name="Bruttini M."/>
            <person name="Carapelli A."/>
            <person name="Frati F."/>
            <person name="Nardi F."/>
        </authorList>
    </citation>
    <scope>NUCLEOTIDE SEQUENCE [LARGE SCALE GENOMIC DNA]</scope>
    <source>
        <strain evidence="10">DMR45628</strain>
    </source>
</reference>
<sequence>MLWDTSEEDCSVCECSSNSAYNPRRYCGYNEEVFEKGNMKQENEENDLSLYENSSPMSNVCDGSPGHCLHQLKRRRPLEDLDSNSQDSGYGASKFLSPKRSFNSHISSVDDDFFDICGLEDDDENAQLPGDFNKLISGSLLATYTTKRTPDNLARPVLKHSVSLNESTPNLHRIRSCLFKKDDEVKCFKRPEPPTEIQSPTSTKRSKSEIEKFKPRHLMRSISLPASEDSIKSALQRSSDEPDLIGDFSKQFCLPLTAGKHPDLKSVSPSTLALLVKGHFQHIVENFKIVDCRYPYEYNGGHIHGALNLYTKEQIMDELLNTKIKVCQEGQEQDDSRRDILIFHCEFSSERGPNLSRFLRQVDRRHNKNVYPYLHYPEIYLLDGGYKDFYNQYSELCIPEAYLPMLHPNFETDLKHFRTKSKTLNNDTRSRNNTRSLSFKRL</sequence>
<dbReference type="Pfam" id="PF00581">
    <property type="entry name" value="Rhodanese"/>
    <property type="match status" value="1"/>
</dbReference>
<dbReference type="PROSITE" id="PS50206">
    <property type="entry name" value="RHODANESE_3"/>
    <property type="match status" value="1"/>
</dbReference>
<dbReference type="EMBL" id="JASPKY010000182">
    <property type="protein sequence ID" value="KAK9723174.1"/>
    <property type="molecule type" value="Genomic_DNA"/>
</dbReference>
<comment type="similarity">
    <text evidence="1">Belongs to the MPI phosphatase family.</text>
</comment>
<dbReference type="GO" id="GO:0000086">
    <property type="term" value="P:G2/M transition of mitotic cell cycle"/>
    <property type="evidence" value="ECO:0007669"/>
    <property type="project" value="TreeGrafter"/>
</dbReference>
<feature type="compositionally biased region" description="Low complexity" evidence="8">
    <location>
        <begin position="423"/>
        <end position="442"/>
    </location>
</feature>
<evidence type="ECO:0000256" key="6">
    <source>
        <dbReference type="ARBA" id="ARBA00023306"/>
    </source>
</evidence>
<evidence type="ECO:0000259" key="9">
    <source>
        <dbReference type="PROSITE" id="PS50206"/>
    </source>
</evidence>
<organism evidence="10 11">
    <name type="scientific">Popillia japonica</name>
    <name type="common">Japanese beetle</name>
    <dbReference type="NCBI Taxonomy" id="7064"/>
    <lineage>
        <taxon>Eukaryota</taxon>
        <taxon>Metazoa</taxon>
        <taxon>Ecdysozoa</taxon>
        <taxon>Arthropoda</taxon>
        <taxon>Hexapoda</taxon>
        <taxon>Insecta</taxon>
        <taxon>Pterygota</taxon>
        <taxon>Neoptera</taxon>
        <taxon>Endopterygota</taxon>
        <taxon>Coleoptera</taxon>
        <taxon>Polyphaga</taxon>
        <taxon>Scarabaeiformia</taxon>
        <taxon>Scarabaeidae</taxon>
        <taxon>Rutelinae</taxon>
        <taxon>Popillia</taxon>
    </lineage>
</organism>
<evidence type="ECO:0000256" key="3">
    <source>
        <dbReference type="ARBA" id="ARBA00022618"/>
    </source>
</evidence>
<dbReference type="SUPFAM" id="SSF52821">
    <property type="entry name" value="Rhodanese/Cell cycle control phosphatase"/>
    <property type="match status" value="1"/>
</dbReference>
<dbReference type="PRINTS" id="PR00716">
    <property type="entry name" value="MPIPHPHTASE"/>
</dbReference>
<dbReference type="Gene3D" id="3.40.250.10">
    <property type="entry name" value="Rhodanese-like domain"/>
    <property type="match status" value="1"/>
</dbReference>
<protein>
    <recommendedName>
        <fullName evidence="2">protein-tyrosine-phosphatase</fullName>
        <ecNumber evidence="2">3.1.3.48</ecNumber>
    </recommendedName>
</protein>
<dbReference type="Proteomes" id="UP001458880">
    <property type="component" value="Unassembled WGS sequence"/>
</dbReference>